<dbReference type="EMBL" id="JABBJJ010000745">
    <property type="protein sequence ID" value="NMO23696.1"/>
    <property type="molecule type" value="Genomic_DNA"/>
</dbReference>
<keyword evidence="3" id="KW-1185">Reference proteome</keyword>
<dbReference type="AlphaFoldDB" id="A0A848M0P9"/>
<dbReference type="Pfam" id="PF00668">
    <property type="entry name" value="Condensation"/>
    <property type="match status" value="1"/>
</dbReference>
<proteinExistence type="predicted"/>
<dbReference type="Gene3D" id="3.30.559.30">
    <property type="entry name" value="Nonribosomal peptide synthetase, condensation domain"/>
    <property type="match status" value="1"/>
</dbReference>
<evidence type="ECO:0000259" key="1">
    <source>
        <dbReference type="Pfam" id="PF00668"/>
    </source>
</evidence>
<dbReference type="PANTHER" id="PTHR45398">
    <property type="match status" value="1"/>
</dbReference>
<sequence>RPFDLERGPLLRTALVKVSEQEHVLVLVMHHIVSDGWSMGILVKEVVGLYEAYAQGREAVLPELPVQYADYAVWQRDWLKGEVLEAQLEYWRQQLKGAPRALELPTDKPRPAVQTFRGDTRGFQWRKGLWEGVKGLAQREGATPFMVLLAAWQTVLSKYSGQDDVCVGSAIANRTRAETEGLIGFFVNTLVLRAKLDGNPTFRQLVAQAREVTLGAYAHQEVPFERLVEELQPERDMSRGPLFQVMFVLQNAPGGAVKLP</sequence>
<dbReference type="InterPro" id="IPR001242">
    <property type="entry name" value="Condensation_dom"/>
</dbReference>
<dbReference type="GO" id="GO:0003824">
    <property type="term" value="F:catalytic activity"/>
    <property type="evidence" value="ECO:0007669"/>
    <property type="project" value="InterPro"/>
</dbReference>
<evidence type="ECO:0000313" key="3">
    <source>
        <dbReference type="Proteomes" id="UP000518300"/>
    </source>
</evidence>
<dbReference type="InterPro" id="IPR023213">
    <property type="entry name" value="CAT-like_dom_sf"/>
</dbReference>
<feature type="non-terminal residue" evidence="2">
    <location>
        <position position="1"/>
    </location>
</feature>
<evidence type="ECO:0000313" key="2">
    <source>
        <dbReference type="EMBL" id="NMO23696.1"/>
    </source>
</evidence>
<comment type="caution">
    <text evidence="2">The sequence shown here is derived from an EMBL/GenBank/DDBJ whole genome shotgun (WGS) entry which is preliminary data.</text>
</comment>
<feature type="non-terminal residue" evidence="2">
    <location>
        <position position="260"/>
    </location>
</feature>
<organism evidence="2 3">
    <name type="scientific">Pyxidicoccus fallax</name>
    <dbReference type="NCBI Taxonomy" id="394095"/>
    <lineage>
        <taxon>Bacteria</taxon>
        <taxon>Pseudomonadati</taxon>
        <taxon>Myxococcota</taxon>
        <taxon>Myxococcia</taxon>
        <taxon>Myxococcales</taxon>
        <taxon>Cystobacterineae</taxon>
        <taxon>Myxococcaceae</taxon>
        <taxon>Pyxidicoccus</taxon>
    </lineage>
</organism>
<feature type="domain" description="Condensation" evidence="1">
    <location>
        <begin position="2"/>
        <end position="254"/>
    </location>
</feature>
<dbReference type="SUPFAM" id="SSF52777">
    <property type="entry name" value="CoA-dependent acyltransferases"/>
    <property type="match status" value="2"/>
</dbReference>
<dbReference type="Gene3D" id="3.30.559.10">
    <property type="entry name" value="Chloramphenicol acetyltransferase-like domain"/>
    <property type="match status" value="1"/>
</dbReference>
<accession>A0A848M0P9</accession>
<dbReference type="RefSeq" id="WP_246357966.1">
    <property type="nucleotide sequence ID" value="NZ_JABBJJ010000745.1"/>
</dbReference>
<dbReference type="PANTHER" id="PTHR45398:SF1">
    <property type="entry name" value="ENZYME, PUTATIVE (JCVI)-RELATED"/>
    <property type="match status" value="1"/>
</dbReference>
<gene>
    <name evidence="2" type="ORF">HG543_53935</name>
</gene>
<name>A0A848M0P9_9BACT</name>
<reference evidence="2 3" key="1">
    <citation type="submission" date="2020-04" db="EMBL/GenBank/DDBJ databases">
        <title>Draft genome of Pyxidicoccus fallax type strain.</title>
        <authorList>
            <person name="Whitworth D.E."/>
        </authorList>
    </citation>
    <scope>NUCLEOTIDE SEQUENCE [LARGE SCALE GENOMIC DNA]</scope>
    <source>
        <strain evidence="2 3">DSM 14698</strain>
    </source>
</reference>
<protein>
    <submittedName>
        <fullName evidence="2">Non-ribosomal peptide synthetase</fullName>
    </submittedName>
</protein>
<dbReference type="Proteomes" id="UP000518300">
    <property type="component" value="Unassembled WGS sequence"/>
</dbReference>
<dbReference type="CDD" id="cd19531">
    <property type="entry name" value="LCL_NRPS-like"/>
    <property type="match status" value="1"/>
</dbReference>